<keyword evidence="3" id="KW-0575">Peroxidase</keyword>
<proteinExistence type="predicted"/>
<comment type="subcellular location">
    <subcellularLocation>
        <location evidence="1">Secreted</location>
    </subcellularLocation>
</comment>
<keyword evidence="11" id="KW-1185">Reference proteome</keyword>
<keyword evidence="7 8" id="KW-0408">Iron</keyword>
<dbReference type="Gene3D" id="1.10.640.10">
    <property type="entry name" value="Haem peroxidase domain superfamily, animal type"/>
    <property type="match status" value="1"/>
</dbReference>
<keyword evidence="4 8" id="KW-0349">Heme</keyword>
<dbReference type="PROSITE" id="PS50292">
    <property type="entry name" value="PEROXIDASE_3"/>
    <property type="match status" value="1"/>
</dbReference>
<dbReference type="Proteomes" id="UP001159042">
    <property type="component" value="Unassembled WGS sequence"/>
</dbReference>
<evidence type="ECO:0000256" key="5">
    <source>
        <dbReference type="ARBA" id="ARBA00022729"/>
    </source>
</evidence>
<dbReference type="GO" id="GO:0004601">
    <property type="term" value="F:peroxidase activity"/>
    <property type="evidence" value="ECO:0007669"/>
    <property type="project" value="UniProtKB-KW"/>
</dbReference>
<dbReference type="InterPro" id="IPR037120">
    <property type="entry name" value="Haem_peroxidase_sf_animal"/>
</dbReference>
<dbReference type="PRINTS" id="PR00457">
    <property type="entry name" value="ANPEROXIDASE"/>
</dbReference>
<evidence type="ECO:0000256" key="6">
    <source>
        <dbReference type="ARBA" id="ARBA00023002"/>
    </source>
</evidence>
<dbReference type="GO" id="GO:0020037">
    <property type="term" value="F:heme binding"/>
    <property type="evidence" value="ECO:0007669"/>
    <property type="project" value="InterPro"/>
</dbReference>
<feature type="binding site" description="axial binding residue" evidence="8">
    <location>
        <position position="356"/>
    </location>
    <ligand>
        <name>heme b</name>
        <dbReference type="ChEBI" id="CHEBI:60344"/>
    </ligand>
    <ligandPart>
        <name>Fe</name>
        <dbReference type="ChEBI" id="CHEBI:18248"/>
    </ligandPart>
</feature>
<evidence type="ECO:0000256" key="3">
    <source>
        <dbReference type="ARBA" id="ARBA00022559"/>
    </source>
</evidence>
<evidence type="ECO:0000313" key="10">
    <source>
        <dbReference type="EMBL" id="KAJ8918066.1"/>
    </source>
</evidence>
<name>A0AAV8VVY1_9CUCU</name>
<evidence type="ECO:0000256" key="8">
    <source>
        <dbReference type="PIRSR" id="PIRSR619791-2"/>
    </source>
</evidence>
<feature type="signal peptide" evidence="9">
    <location>
        <begin position="1"/>
        <end position="21"/>
    </location>
</feature>
<dbReference type="GO" id="GO:0006979">
    <property type="term" value="P:response to oxidative stress"/>
    <property type="evidence" value="ECO:0007669"/>
    <property type="project" value="InterPro"/>
</dbReference>
<dbReference type="GO" id="GO:0005576">
    <property type="term" value="C:extracellular region"/>
    <property type="evidence" value="ECO:0007669"/>
    <property type="project" value="UniProtKB-SubCell"/>
</dbReference>
<comment type="caution">
    <text evidence="10">The sequence shown here is derived from an EMBL/GenBank/DDBJ whole genome shotgun (WGS) entry which is preliminary data.</text>
</comment>
<dbReference type="Pfam" id="PF03098">
    <property type="entry name" value="An_peroxidase"/>
    <property type="match status" value="1"/>
</dbReference>
<accession>A0AAV8VVY1</accession>
<keyword evidence="8" id="KW-0479">Metal-binding</keyword>
<dbReference type="InterPro" id="IPR010255">
    <property type="entry name" value="Haem_peroxidase_sf"/>
</dbReference>
<dbReference type="GO" id="GO:0022412">
    <property type="term" value="P:cellular process involved in reproduction in multicellular organism"/>
    <property type="evidence" value="ECO:0007669"/>
    <property type="project" value="UniProtKB-ARBA"/>
</dbReference>
<sequence length="591" mass="67734">MPRHVFTVSIIFVIAFDCSISEQKCGKVENCPETKYRSLDGSCNNLKHPEWGMAMTRFRRLLPAEYGDGIRSFRRSKSGKSLPNARKVSETLFPLTVIPDKDYTLAQMQYGQIITHDIAQGGGLNDLFCCTEHLQYLNKTEQAPNCLPIAVPKNDPFYSKYDAKCISFARSLTDRDLNCGKENKPVQQINKVNSFLDLSIIYGNNKKVHDYMRLGTGGLLKTRKYKDQEWPLQDLNPSESCALAKKNDTCYYPSDPRINQHPHLALLHIIFYREHNRIAKSLAEINSHWDDNTLFEEARKINIAQHQHVSYYEWLSLFMNVTTLREDDPVGYVDEYDENVDPGVLSEHNNAAFRIHTQIAGQLHLVEEDRGVEGTLRLSDWYLRPYVLEERNNFELLARGLSTQRSMAADVYHDKEITHHWFRRTSIGYDLRAIDIQRSRDTGVPTYNKARALCNLSVAASFDKLVDIPKHIQEKLARLYETVDDVGLLVGGAVEDVPQGYAIGPTFQCILLIQFGRTRAGDRFWYERSGETGFTLDQLQEIRKASFSRLICDNAKGVKRMQPKGFKKLSSSNQLVDCQFLPSVNLSLWKI</sequence>
<evidence type="ECO:0000256" key="7">
    <source>
        <dbReference type="ARBA" id="ARBA00023004"/>
    </source>
</evidence>
<organism evidence="10 11">
    <name type="scientific">Exocentrus adspersus</name>
    <dbReference type="NCBI Taxonomy" id="1586481"/>
    <lineage>
        <taxon>Eukaryota</taxon>
        <taxon>Metazoa</taxon>
        <taxon>Ecdysozoa</taxon>
        <taxon>Arthropoda</taxon>
        <taxon>Hexapoda</taxon>
        <taxon>Insecta</taxon>
        <taxon>Pterygota</taxon>
        <taxon>Neoptera</taxon>
        <taxon>Endopterygota</taxon>
        <taxon>Coleoptera</taxon>
        <taxon>Polyphaga</taxon>
        <taxon>Cucujiformia</taxon>
        <taxon>Chrysomeloidea</taxon>
        <taxon>Cerambycidae</taxon>
        <taxon>Lamiinae</taxon>
        <taxon>Acanthocinini</taxon>
        <taxon>Exocentrus</taxon>
    </lineage>
</organism>
<gene>
    <name evidence="10" type="ORF">NQ315_011523</name>
</gene>
<keyword evidence="5 9" id="KW-0732">Signal</keyword>
<reference evidence="10 11" key="1">
    <citation type="journal article" date="2023" name="Insect Mol. Biol.">
        <title>Genome sequencing provides insights into the evolution of gene families encoding plant cell wall-degrading enzymes in longhorned beetles.</title>
        <authorList>
            <person name="Shin N.R."/>
            <person name="Okamura Y."/>
            <person name="Kirsch R."/>
            <person name="Pauchet Y."/>
        </authorList>
    </citation>
    <scope>NUCLEOTIDE SEQUENCE [LARGE SCALE GENOMIC DNA]</scope>
    <source>
        <strain evidence="10">EAD_L_NR</strain>
    </source>
</reference>
<dbReference type="GO" id="GO:0046872">
    <property type="term" value="F:metal ion binding"/>
    <property type="evidence" value="ECO:0007669"/>
    <property type="project" value="UniProtKB-KW"/>
</dbReference>
<dbReference type="EMBL" id="JANEYG010000028">
    <property type="protein sequence ID" value="KAJ8918066.1"/>
    <property type="molecule type" value="Genomic_DNA"/>
</dbReference>
<keyword evidence="2" id="KW-0964">Secreted</keyword>
<feature type="chain" id="PRO_5043462769" description="Peroxidase" evidence="9">
    <location>
        <begin position="22"/>
        <end position="591"/>
    </location>
</feature>
<dbReference type="CDD" id="cd09823">
    <property type="entry name" value="peroxinectin_like"/>
    <property type="match status" value="1"/>
</dbReference>
<evidence type="ECO:0000256" key="4">
    <source>
        <dbReference type="ARBA" id="ARBA00022617"/>
    </source>
</evidence>
<dbReference type="FunFam" id="1.10.640.10:FF:000003">
    <property type="entry name" value="chorion peroxidase"/>
    <property type="match status" value="1"/>
</dbReference>
<dbReference type="PANTHER" id="PTHR11475:SF86">
    <property type="entry name" value="PEROXIDASE"/>
    <property type="match status" value="1"/>
</dbReference>
<evidence type="ECO:0000313" key="11">
    <source>
        <dbReference type="Proteomes" id="UP001159042"/>
    </source>
</evidence>
<evidence type="ECO:0000256" key="1">
    <source>
        <dbReference type="ARBA" id="ARBA00004613"/>
    </source>
</evidence>
<dbReference type="InterPro" id="IPR019791">
    <property type="entry name" value="Haem_peroxidase_animal"/>
</dbReference>
<dbReference type="PANTHER" id="PTHR11475">
    <property type="entry name" value="OXIDASE/PEROXIDASE"/>
    <property type="match status" value="1"/>
</dbReference>
<evidence type="ECO:0000256" key="9">
    <source>
        <dbReference type="SAM" id="SignalP"/>
    </source>
</evidence>
<evidence type="ECO:0008006" key="12">
    <source>
        <dbReference type="Google" id="ProtNLM"/>
    </source>
</evidence>
<evidence type="ECO:0000256" key="2">
    <source>
        <dbReference type="ARBA" id="ARBA00022525"/>
    </source>
</evidence>
<dbReference type="SUPFAM" id="SSF48113">
    <property type="entry name" value="Heme-dependent peroxidases"/>
    <property type="match status" value="1"/>
</dbReference>
<protein>
    <recommendedName>
        <fullName evidence="12">Peroxidase</fullName>
    </recommendedName>
</protein>
<keyword evidence="6" id="KW-0560">Oxidoreductase</keyword>
<dbReference type="AlphaFoldDB" id="A0AAV8VVY1"/>